<organism evidence="2 3">
    <name type="scientific">Entomortierella chlamydospora</name>
    <dbReference type="NCBI Taxonomy" id="101097"/>
    <lineage>
        <taxon>Eukaryota</taxon>
        <taxon>Fungi</taxon>
        <taxon>Fungi incertae sedis</taxon>
        <taxon>Mucoromycota</taxon>
        <taxon>Mortierellomycotina</taxon>
        <taxon>Mortierellomycetes</taxon>
        <taxon>Mortierellales</taxon>
        <taxon>Mortierellaceae</taxon>
        <taxon>Entomortierella</taxon>
    </lineage>
</organism>
<name>A0A9P6MJS6_9FUNG</name>
<accession>A0A9P6MJS6</accession>
<sequence>MKGEDTPPRSPKKTSLPYEKREARILKPSEPRRASPSAGQDPLRKARDEALKWMAPKRQNVQASSLKCLASALANSLGTGLASGSPKGCWEWVDPEG</sequence>
<protein>
    <submittedName>
        <fullName evidence="2">Uncharacterized protein</fullName>
    </submittedName>
</protein>
<feature type="region of interest" description="Disordered" evidence="1">
    <location>
        <begin position="77"/>
        <end position="97"/>
    </location>
</feature>
<comment type="caution">
    <text evidence="2">The sequence shown here is derived from an EMBL/GenBank/DDBJ whole genome shotgun (WGS) entry which is preliminary data.</text>
</comment>
<evidence type="ECO:0000313" key="2">
    <source>
        <dbReference type="EMBL" id="KAG0004016.1"/>
    </source>
</evidence>
<reference evidence="2" key="1">
    <citation type="journal article" date="2020" name="Fungal Divers.">
        <title>Resolving the Mortierellaceae phylogeny through synthesis of multi-gene phylogenetics and phylogenomics.</title>
        <authorList>
            <person name="Vandepol N."/>
            <person name="Liber J."/>
            <person name="Desiro A."/>
            <person name="Na H."/>
            <person name="Kennedy M."/>
            <person name="Barry K."/>
            <person name="Grigoriev I.V."/>
            <person name="Miller A.N."/>
            <person name="O'Donnell K."/>
            <person name="Stajich J.E."/>
            <person name="Bonito G."/>
        </authorList>
    </citation>
    <scope>NUCLEOTIDE SEQUENCE</scope>
    <source>
        <strain evidence="2">NRRL 2769</strain>
    </source>
</reference>
<proteinExistence type="predicted"/>
<keyword evidence="3" id="KW-1185">Reference proteome</keyword>
<feature type="compositionally biased region" description="Basic and acidic residues" evidence="1">
    <location>
        <begin position="18"/>
        <end position="33"/>
    </location>
</feature>
<gene>
    <name evidence="2" type="ORF">BGZ80_005705</name>
</gene>
<evidence type="ECO:0000313" key="3">
    <source>
        <dbReference type="Proteomes" id="UP000703661"/>
    </source>
</evidence>
<dbReference type="EMBL" id="JAAAID010002801">
    <property type="protein sequence ID" value="KAG0004016.1"/>
    <property type="molecule type" value="Genomic_DNA"/>
</dbReference>
<feature type="compositionally biased region" description="Basic and acidic residues" evidence="1">
    <location>
        <begin position="42"/>
        <end position="51"/>
    </location>
</feature>
<dbReference type="Proteomes" id="UP000703661">
    <property type="component" value="Unassembled WGS sequence"/>
</dbReference>
<evidence type="ECO:0000256" key="1">
    <source>
        <dbReference type="SAM" id="MobiDB-lite"/>
    </source>
</evidence>
<feature type="region of interest" description="Disordered" evidence="1">
    <location>
        <begin position="1"/>
        <end position="51"/>
    </location>
</feature>
<dbReference type="AlphaFoldDB" id="A0A9P6MJS6"/>